<protein>
    <submittedName>
        <fullName evidence="2">Uncharacterized protein</fullName>
    </submittedName>
</protein>
<dbReference type="AlphaFoldDB" id="A0A914E508"/>
<reference evidence="2" key="1">
    <citation type="submission" date="2022-11" db="UniProtKB">
        <authorList>
            <consortium name="WormBaseParasite"/>
        </authorList>
    </citation>
    <scope>IDENTIFICATION</scope>
</reference>
<evidence type="ECO:0000313" key="1">
    <source>
        <dbReference type="Proteomes" id="UP000887540"/>
    </source>
</evidence>
<accession>A0A914E508</accession>
<proteinExistence type="predicted"/>
<dbReference type="Proteomes" id="UP000887540">
    <property type="component" value="Unplaced"/>
</dbReference>
<organism evidence="1 2">
    <name type="scientific">Acrobeloides nanus</name>
    <dbReference type="NCBI Taxonomy" id="290746"/>
    <lineage>
        <taxon>Eukaryota</taxon>
        <taxon>Metazoa</taxon>
        <taxon>Ecdysozoa</taxon>
        <taxon>Nematoda</taxon>
        <taxon>Chromadorea</taxon>
        <taxon>Rhabditida</taxon>
        <taxon>Tylenchina</taxon>
        <taxon>Cephalobomorpha</taxon>
        <taxon>Cephaloboidea</taxon>
        <taxon>Cephalobidae</taxon>
        <taxon>Acrobeloides</taxon>
    </lineage>
</organism>
<dbReference type="WBParaSite" id="ACRNAN_scaffold5543.g26153.t1">
    <property type="protein sequence ID" value="ACRNAN_scaffold5543.g26153.t1"/>
    <property type="gene ID" value="ACRNAN_scaffold5543.g26153"/>
</dbReference>
<evidence type="ECO:0000313" key="2">
    <source>
        <dbReference type="WBParaSite" id="ACRNAN_scaffold5543.g26153.t1"/>
    </source>
</evidence>
<name>A0A914E508_9BILA</name>
<keyword evidence="1" id="KW-1185">Reference proteome</keyword>
<sequence>MNGSRTFRFYKYVKNNNMLRQYMSAVLVTKNGEVLLKSYYSSITTTPKYMNADPISTPKHAPIFCRDDERIYTNFAKRLYDASIQNRVN</sequence>